<accession>A0ABU9G378</accession>
<dbReference type="Proteomes" id="UP001379949">
    <property type="component" value="Unassembled WGS sequence"/>
</dbReference>
<organism evidence="2 3">
    <name type="scientific">Marinomonas arenicola</name>
    <dbReference type="NCBI Taxonomy" id="569601"/>
    <lineage>
        <taxon>Bacteria</taxon>
        <taxon>Pseudomonadati</taxon>
        <taxon>Pseudomonadota</taxon>
        <taxon>Gammaproteobacteria</taxon>
        <taxon>Oceanospirillales</taxon>
        <taxon>Oceanospirillaceae</taxon>
        <taxon>Marinomonas</taxon>
    </lineage>
</organism>
<keyword evidence="3" id="KW-1185">Reference proteome</keyword>
<evidence type="ECO:0000313" key="2">
    <source>
        <dbReference type="EMBL" id="MEL0612940.1"/>
    </source>
</evidence>
<sequence length="305" mass="34527">MIPKTLMLPFLSLLLLISSLVNANELEVGSITTVTLGELHPTQPAIGYDQVYYKLGRFQADPKKQFDEICEANGQKGVSHFNTGSMPNIPSSFQCDEAVGTEKQAMKTIVIAPNGQYYLTDGHHTFNAFWQMRNGGKQFKVKVVVAKDYRALPTMTAFWKAMVKDGNTWLQNSTGHTITYQQLPTSLGMANFENDKYRSVMYYSRNVGWDKPKYLVPFLEFYWSKEVRKGIDLNRYDLTSAKGYRQAITDVSHYLLNMKSDNIGGSGKTAKEMGQFESFNQKGLTKLFNAKKGKVTYMLAYKNSL</sequence>
<proteinExistence type="predicted"/>
<dbReference type="EMBL" id="JBAKAR010000004">
    <property type="protein sequence ID" value="MEL0612940.1"/>
    <property type="molecule type" value="Genomic_DNA"/>
</dbReference>
<dbReference type="Pfam" id="PF08857">
    <property type="entry name" value="ParBc_2"/>
    <property type="match status" value="1"/>
</dbReference>
<name>A0ABU9G378_9GAMM</name>
<dbReference type="InterPro" id="IPR014956">
    <property type="entry name" value="ParBc_2"/>
</dbReference>
<protein>
    <submittedName>
        <fullName evidence="2">ParB/Srx family N-terminal domain-containing protein</fullName>
    </submittedName>
</protein>
<dbReference type="SUPFAM" id="SSF110849">
    <property type="entry name" value="ParB/Sulfiredoxin"/>
    <property type="match status" value="1"/>
</dbReference>
<feature type="signal peptide" evidence="1">
    <location>
        <begin position="1"/>
        <end position="23"/>
    </location>
</feature>
<comment type="caution">
    <text evidence="2">The sequence shown here is derived from an EMBL/GenBank/DDBJ whole genome shotgun (WGS) entry which is preliminary data.</text>
</comment>
<dbReference type="CDD" id="cd16390">
    <property type="entry name" value="ParB_N_Srx_like"/>
    <property type="match status" value="1"/>
</dbReference>
<dbReference type="Gene3D" id="3.90.1530.10">
    <property type="entry name" value="Conserved hypothetical protein from pyrococcus furiosus pfu- 392566-001, ParB domain"/>
    <property type="match status" value="1"/>
</dbReference>
<keyword evidence="1" id="KW-0732">Signal</keyword>
<dbReference type="InterPro" id="IPR036086">
    <property type="entry name" value="ParB/Sulfiredoxin_sf"/>
</dbReference>
<evidence type="ECO:0000256" key="1">
    <source>
        <dbReference type="SAM" id="SignalP"/>
    </source>
</evidence>
<feature type="chain" id="PRO_5046356065" evidence="1">
    <location>
        <begin position="24"/>
        <end position="305"/>
    </location>
</feature>
<gene>
    <name evidence="2" type="ORF">V6242_07270</name>
</gene>
<reference evidence="2 3" key="1">
    <citation type="submission" date="2024-02" db="EMBL/GenBank/DDBJ databases">
        <title>Bacteria isolated from the canopy kelp, Nereocystis luetkeana.</title>
        <authorList>
            <person name="Pfister C.A."/>
            <person name="Younker I.T."/>
            <person name="Light S.H."/>
        </authorList>
    </citation>
    <scope>NUCLEOTIDE SEQUENCE [LARGE SCALE GENOMIC DNA]</scope>
    <source>
        <strain evidence="2 3">TI.4.07</strain>
    </source>
</reference>
<evidence type="ECO:0000313" key="3">
    <source>
        <dbReference type="Proteomes" id="UP001379949"/>
    </source>
</evidence>
<dbReference type="RefSeq" id="WP_341566808.1">
    <property type="nucleotide sequence ID" value="NZ_JBAKAR010000004.1"/>
</dbReference>